<feature type="compositionally biased region" description="Basic and acidic residues" evidence="1">
    <location>
        <begin position="302"/>
        <end position="314"/>
    </location>
</feature>
<evidence type="ECO:0008006" key="4">
    <source>
        <dbReference type="Google" id="ProtNLM"/>
    </source>
</evidence>
<accession>S9TPJ1</accession>
<organism evidence="2 3">
    <name type="scientific">Strigomonas culicis</name>
    <dbReference type="NCBI Taxonomy" id="28005"/>
    <lineage>
        <taxon>Eukaryota</taxon>
        <taxon>Discoba</taxon>
        <taxon>Euglenozoa</taxon>
        <taxon>Kinetoplastea</taxon>
        <taxon>Metakinetoplastina</taxon>
        <taxon>Trypanosomatida</taxon>
        <taxon>Trypanosomatidae</taxon>
        <taxon>Strigomonadinae</taxon>
        <taxon>Strigomonas</taxon>
    </lineage>
</organism>
<dbReference type="Proteomes" id="UP000015354">
    <property type="component" value="Unassembled WGS sequence"/>
</dbReference>
<feature type="region of interest" description="Disordered" evidence="1">
    <location>
        <begin position="1"/>
        <end position="142"/>
    </location>
</feature>
<feature type="compositionally biased region" description="Polar residues" evidence="1">
    <location>
        <begin position="22"/>
        <end position="36"/>
    </location>
</feature>
<feature type="compositionally biased region" description="Basic and acidic residues" evidence="1">
    <location>
        <begin position="65"/>
        <end position="75"/>
    </location>
</feature>
<evidence type="ECO:0000313" key="3">
    <source>
        <dbReference type="Proteomes" id="UP000015354"/>
    </source>
</evidence>
<feature type="region of interest" description="Disordered" evidence="1">
    <location>
        <begin position="458"/>
        <end position="491"/>
    </location>
</feature>
<comment type="caution">
    <text evidence="2">The sequence shown here is derived from an EMBL/GenBank/DDBJ whole genome shotgun (WGS) entry which is preliminary data.</text>
</comment>
<feature type="region of interest" description="Disordered" evidence="1">
    <location>
        <begin position="285"/>
        <end position="314"/>
    </location>
</feature>
<reference evidence="2 3" key="1">
    <citation type="journal article" date="2013" name="PLoS ONE">
        <title>Predicting the Proteins of Angomonas deanei, Strigomonas culicis and Their Respective Endosymbionts Reveals New Aspects of the Trypanosomatidae Family.</title>
        <authorList>
            <person name="Motta M.C."/>
            <person name="Martins A.C."/>
            <person name="de Souza S.S."/>
            <person name="Catta-Preta C.M."/>
            <person name="Silva R."/>
            <person name="Klein C.C."/>
            <person name="de Almeida L.G."/>
            <person name="de Lima Cunha O."/>
            <person name="Ciapina L.P."/>
            <person name="Brocchi M."/>
            <person name="Colabardini A.C."/>
            <person name="de Araujo Lima B."/>
            <person name="Machado C.R."/>
            <person name="de Almeida Soares C.M."/>
            <person name="Probst C.M."/>
            <person name="de Menezes C.B."/>
            <person name="Thompson C.E."/>
            <person name="Bartholomeu D.C."/>
            <person name="Gradia D.F."/>
            <person name="Pavoni D.P."/>
            <person name="Grisard E.C."/>
            <person name="Fantinatti-Garboggini F."/>
            <person name="Marchini F.K."/>
            <person name="Rodrigues-Luiz G.F."/>
            <person name="Wagner G."/>
            <person name="Goldman G.H."/>
            <person name="Fietto J.L."/>
            <person name="Elias M.C."/>
            <person name="Goldman M.H."/>
            <person name="Sagot M.F."/>
            <person name="Pereira M."/>
            <person name="Stoco P.H."/>
            <person name="de Mendonca-Neto R.P."/>
            <person name="Teixeira S.M."/>
            <person name="Maciel T.E."/>
            <person name="de Oliveira Mendes T.A."/>
            <person name="Urmenyi T.P."/>
            <person name="de Souza W."/>
            <person name="Schenkman S."/>
            <person name="de Vasconcelos A.T."/>
        </authorList>
    </citation>
    <scope>NUCLEOTIDE SEQUENCE [LARGE SCALE GENOMIC DNA]</scope>
</reference>
<keyword evidence="3" id="KW-1185">Reference proteome</keyword>
<name>S9TPJ1_9TRYP</name>
<feature type="compositionally biased region" description="Basic and acidic residues" evidence="1">
    <location>
        <begin position="458"/>
        <end position="469"/>
    </location>
</feature>
<feature type="region of interest" description="Disordered" evidence="1">
    <location>
        <begin position="183"/>
        <end position="259"/>
    </location>
</feature>
<protein>
    <recommendedName>
        <fullName evidence="4">Proteophosphoglycan ppg4</fullName>
    </recommendedName>
</protein>
<evidence type="ECO:0000313" key="2">
    <source>
        <dbReference type="EMBL" id="EPY18373.1"/>
    </source>
</evidence>
<feature type="compositionally biased region" description="Polar residues" evidence="1">
    <location>
        <begin position="187"/>
        <end position="205"/>
    </location>
</feature>
<feature type="compositionally biased region" description="Basic and acidic residues" evidence="1">
    <location>
        <begin position="477"/>
        <end position="488"/>
    </location>
</feature>
<dbReference type="AlphaFoldDB" id="S9TPJ1"/>
<feature type="compositionally biased region" description="Low complexity" evidence="1">
    <location>
        <begin position="206"/>
        <end position="215"/>
    </location>
</feature>
<sequence length="668" mass="71444">MPLSCGDGAVDVCNSESEGHLTESSQGTSPERSSLAATVRPARAKKRPRPFRNDKVSCIPPFEADATRHSSDRLKMSGASAAGGDATRSPVDTDKTAQTTALPQKRLSLATSGGAAPLVPSSPKGRLPPLHGGASQPSSPIMIHRRGTYSYAERKADTKVLAGGTWSHSMDANSAFSPMEKAALPLSKSSTDPANDSTCSSTDVMSTTSRPSSSRRSSRRVSFTGDSELLRGRTTSPPKDATADTPAGEVSATSGAAQPLLRAPGEYMFSGEEPTFAFSIFSGATKDSSTAADGKAPQAGRGTRDDRPATFRSEAARVPRPEVKEEGMNFEGLLARWLNCDADGKKVGDTNREHNREGAGDNCEDLRRERGGGGRMVDHTVTEQMPPLQCDVLGALELQQSSSMLSDYFMKNADETNVTTINPVAPSLATPDTTDPLTCDPSTVLFDDTLLHEMVESETFHSDDSKEEFTDCDGDGEDAREGVREREQPLSTSDILSAISLNSGSLLQNVNSFSAGATHQTPDRRYIPAHQRLVTTVLEESSPPPPAEVSSPLPSDSRLLRLAADTVDAITASRGEGTARARLYAPPQPELPKVDRPYIRATLRPGLDKGVDVLTDPVDLVPDSDEEILEDGTWGAGEVCDRGTPHRNSRISKRRANVIVLFMQNMDY</sequence>
<evidence type="ECO:0000256" key="1">
    <source>
        <dbReference type="SAM" id="MobiDB-lite"/>
    </source>
</evidence>
<gene>
    <name evidence="2" type="ORF">STCU_10042</name>
</gene>
<dbReference type="EMBL" id="ATMH01009969">
    <property type="protein sequence ID" value="EPY18373.1"/>
    <property type="molecule type" value="Genomic_DNA"/>
</dbReference>
<proteinExistence type="predicted"/>